<gene>
    <name evidence="1" type="ORF">NYM_LOCUS8300</name>
</gene>
<proteinExistence type="predicted"/>
<protein>
    <submittedName>
        <fullName evidence="1">Uncharacterized protein</fullName>
    </submittedName>
</protein>
<dbReference type="AlphaFoldDB" id="A0A5K0YVD3"/>
<dbReference type="Gramene" id="NC12G0184160.1">
    <property type="protein sequence ID" value="NC12G0184160.1:cds"/>
    <property type="gene ID" value="NC12G0184160"/>
</dbReference>
<name>A0A5K0YVD3_9MAGN</name>
<sequence length="146" mass="16761">MKGIAVTMTKSRPLLGGRRWQRHVDDHQHGWHECGSGCRVAGNGQPVTVGRREEGRVAEVPPPDGYVAARAAINEVLEISVDSRKRHFHKGYYVAHFNDDNVLSFIYDFQDVDRVNIKTEYEKLKASEKQSLSLIHSFDQWIFIHF</sequence>
<accession>A0A5K0YVD3</accession>
<dbReference type="EMBL" id="LR721777">
    <property type="protein sequence ID" value="VVV82192.1"/>
    <property type="molecule type" value="Genomic_DNA"/>
</dbReference>
<evidence type="ECO:0000313" key="1">
    <source>
        <dbReference type="EMBL" id="VVV82192.1"/>
    </source>
</evidence>
<organism evidence="1">
    <name type="scientific">Nymphaea colorata</name>
    <name type="common">pocket water lily</name>
    <dbReference type="NCBI Taxonomy" id="210225"/>
    <lineage>
        <taxon>Eukaryota</taxon>
        <taxon>Viridiplantae</taxon>
        <taxon>Streptophyta</taxon>
        <taxon>Embryophyta</taxon>
        <taxon>Tracheophyta</taxon>
        <taxon>Spermatophyta</taxon>
        <taxon>Magnoliopsida</taxon>
        <taxon>Nymphaeales</taxon>
        <taxon>Nymphaeaceae</taxon>
        <taxon>Nymphaea</taxon>
    </lineage>
</organism>
<reference evidence="1" key="1">
    <citation type="submission" date="2019-09" db="EMBL/GenBank/DDBJ databases">
        <authorList>
            <person name="Zhang L."/>
        </authorList>
    </citation>
    <scope>NUCLEOTIDE SEQUENCE</scope>
</reference>